<dbReference type="Gene3D" id="3.20.20.80">
    <property type="entry name" value="Glycosidases"/>
    <property type="match status" value="1"/>
</dbReference>
<reference evidence="1 2" key="1">
    <citation type="submission" date="2017-03" db="EMBL/GenBank/DDBJ databases">
        <title>Genome analysis of strain PAMC 26577.</title>
        <authorList>
            <person name="Oh H.-M."/>
            <person name="Yang J.-A."/>
        </authorList>
    </citation>
    <scope>NUCLEOTIDE SEQUENCE [LARGE SCALE GENOMIC DNA]</scope>
    <source>
        <strain evidence="1 2">PAMC 26577</strain>
    </source>
</reference>
<dbReference type="InterPro" id="IPR017853">
    <property type="entry name" value="GH"/>
</dbReference>
<dbReference type="AlphaFoldDB" id="A0A242MB95"/>
<name>A0A242MB95_CABSO</name>
<evidence type="ECO:0000313" key="2">
    <source>
        <dbReference type="Proteomes" id="UP000195221"/>
    </source>
</evidence>
<sequence>MGSYARVSFVYRTIKINCLNFLLGSFSAVDELAMLKRRDFLGYLTAFGGSYLLSACGGGSNDGINNATGAVANSATNGAAVGNAIANAATTASVSGTSLPSAASIIDNSGNVWTLSGSVVYKNGAVAGVNYNAVLVLWYNSVIYHQNTGGYFYAWTGSGWSACLDPRTFGVSADGATIPSGTMLIDKQSHKWTVTGGVISRDGVVAGNNYNVVLLLWYGGMMWHKNTGGQFYVWTNAGAWLACSDPRTPVAATAGSFFGINGHYDYTYTPAQIVSILKGMGCKSYRVGCSDDPKQIAAVSKLAAAFQSAGMTLLVLVNQGMNDAAGNLLTGESVAYNRGYAAGMAVANALKQYGVTTYECGNELTRQDSTILNFTEAGTKVVDFNNANWPAMRGVMRGMIDGVKSVQPNAKCGINFCVADVGAADALWDGMQPDGTGGHPKVRWDITTWHNYEVYGDIFNIGTDGAGPGFDLPTYCKARYGVPFMITEWNAGPEQTQAYRANYITNQMGNFYAARKTHNIQSVMYYVLDSGNSTYGIMINGAPLSAPYAAFSQFTAANADI</sequence>
<organism evidence="1 2">
    <name type="scientific">Caballeronia sordidicola</name>
    <name type="common">Burkholderia sordidicola</name>
    <dbReference type="NCBI Taxonomy" id="196367"/>
    <lineage>
        <taxon>Bacteria</taxon>
        <taxon>Pseudomonadati</taxon>
        <taxon>Pseudomonadota</taxon>
        <taxon>Betaproteobacteria</taxon>
        <taxon>Burkholderiales</taxon>
        <taxon>Burkholderiaceae</taxon>
        <taxon>Caballeronia</taxon>
    </lineage>
</organism>
<comment type="caution">
    <text evidence="1">The sequence shown here is derived from an EMBL/GenBank/DDBJ whole genome shotgun (WGS) entry which is preliminary data.</text>
</comment>
<gene>
    <name evidence="1" type="ORF">PAMC26577_34405</name>
</gene>
<dbReference type="Proteomes" id="UP000195221">
    <property type="component" value="Unassembled WGS sequence"/>
</dbReference>
<protein>
    <recommendedName>
        <fullName evidence="3">Asl1-like glycosyl hydrolase catalytic domain-containing protein</fullName>
    </recommendedName>
</protein>
<dbReference type="SUPFAM" id="SSF51445">
    <property type="entry name" value="(Trans)glycosidases"/>
    <property type="match status" value="1"/>
</dbReference>
<dbReference type="EMBL" id="NBTZ01000134">
    <property type="protein sequence ID" value="OTP68211.1"/>
    <property type="molecule type" value="Genomic_DNA"/>
</dbReference>
<accession>A0A242MB95</accession>
<evidence type="ECO:0000313" key="1">
    <source>
        <dbReference type="EMBL" id="OTP68211.1"/>
    </source>
</evidence>
<evidence type="ECO:0008006" key="3">
    <source>
        <dbReference type="Google" id="ProtNLM"/>
    </source>
</evidence>
<proteinExistence type="predicted"/>